<sequence length="512" mass="57416">MGPVQNNSSNSSLSSTLSELRRAWCGYNPLDSVLPGQAHTNSTATAAAMLRRHAVPASRRRAAAGISLLLLVQLVAADVKQLSATVLGQQPVWVQNRSADIVLDFRKADPHYRHPSPGMVQIRGKDMKVNYHIGYYHGNVAMVRYGTSFVLAVRKMHFYKTLRSAIENYPLSTKKDEEYISWWGSKMSVCSVDSLTLQPLACEDYDPRSWKECEWSKGFEGAGPEDPRLIVWPGKGLFMMFGSKPWPKDPSGTRPEQTACEGPWAFQLWLVQLKSYGPAPDPADPWAQGIVRLQYLSGEAPKEGELLKEKNWNPFIYKGRLFFSQQFDPHVVIQPMPNGTCVKLFESSSRVFRNLTSKPRGNTQALLVPAAFSGEARDFYLGVVHAESQRAYLNYFYKMQAHPPFRIYARSKPMPIINGQHPRNPVWTSVSFPMSLELLPETNQVMIGYGSGDQVPRVKLMTWQEVSALFPHVQHAQHGGGELAYSWRNKAARRLSKLGRSLLQLGAGAGHQ</sequence>
<accession>A0ABY8TKW2</accession>
<dbReference type="Proteomes" id="UP001244341">
    <property type="component" value="Chromosome 1b"/>
</dbReference>
<name>A0ABY8TKW2_TETOB</name>
<reference evidence="1 2" key="1">
    <citation type="submission" date="2023-05" db="EMBL/GenBank/DDBJ databases">
        <title>A 100% complete, gapless, phased diploid assembly of the Scenedesmus obliquus UTEX 3031 genome.</title>
        <authorList>
            <person name="Biondi T.C."/>
            <person name="Hanschen E.R."/>
            <person name="Kwon T."/>
            <person name="Eng W."/>
            <person name="Kruse C.P.S."/>
            <person name="Koehler S.I."/>
            <person name="Kunde Y."/>
            <person name="Gleasner C.D."/>
            <person name="You Mak K.T."/>
            <person name="Polle J."/>
            <person name="Hovde B.T."/>
            <person name="Starkenburg S.R."/>
        </authorList>
    </citation>
    <scope>NUCLEOTIDE SEQUENCE [LARGE SCALE GENOMIC DNA]</scope>
    <source>
        <strain evidence="1 2">DOE0152z</strain>
    </source>
</reference>
<protein>
    <submittedName>
        <fullName evidence="1">Uncharacterized protein</fullName>
    </submittedName>
</protein>
<gene>
    <name evidence="1" type="ORF">OEZ85_008939</name>
</gene>
<evidence type="ECO:0000313" key="1">
    <source>
        <dbReference type="EMBL" id="WIA09544.1"/>
    </source>
</evidence>
<proteinExistence type="predicted"/>
<organism evidence="1 2">
    <name type="scientific">Tetradesmus obliquus</name>
    <name type="common">Green alga</name>
    <name type="synonym">Acutodesmus obliquus</name>
    <dbReference type="NCBI Taxonomy" id="3088"/>
    <lineage>
        <taxon>Eukaryota</taxon>
        <taxon>Viridiplantae</taxon>
        <taxon>Chlorophyta</taxon>
        <taxon>core chlorophytes</taxon>
        <taxon>Chlorophyceae</taxon>
        <taxon>CS clade</taxon>
        <taxon>Sphaeropleales</taxon>
        <taxon>Scenedesmaceae</taxon>
        <taxon>Tetradesmus</taxon>
    </lineage>
</organism>
<evidence type="ECO:0000313" key="2">
    <source>
        <dbReference type="Proteomes" id="UP001244341"/>
    </source>
</evidence>
<dbReference type="EMBL" id="CP126208">
    <property type="protein sequence ID" value="WIA09544.1"/>
    <property type="molecule type" value="Genomic_DNA"/>
</dbReference>
<keyword evidence="2" id="KW-1185">Reference proteome</keyword>